<dbReference type="Pfam" id="PF14031">
    <property type="entry name" value="D-ser_dehydrat"/>
    <property type="match status" value="1"/>
</dbReference>
<dbReference type="PANTHER" id="PTHR28004:SF8">
    <property type="entry name" value="D-SERINE DEAMINASE"/>
    <property type="match status" value="1"/>
</dbReference>
<dbReference type="InterPro" id="IPR029066">
    <property type="entry name" value="PLP-binding_barrel"/>
</dbReference>
<evidence type="ECO:0000259" key="4">
    <source>
        <dbReference type="SMART" id="SM01119"/>
    </source>
</evidence>
<dbReference type="Gene3D" id="2.40.37.20">
    <property type="entry name" value="D-serine dehydratase-like domain"/>
    <property type="match status" value="1"/>
</dbReference>
<evidence type="ECO:0000256" key="3">
    <source>
        <dbReference type="SAM" id="MobiDB-lite"/>
    </source>
</evidence>
<dbReference type="Proteomes" id="UP000806528">
    <property type="component" value="Unassembled WGS sequence"/>
</dbReference>
<gene>
    <name evidence="5" type="ORF">IDM40_14805</name>
</gene>
<evidence type="ECO:0000256" key="1">
    <source>
        <dbReference type="ARBA" id="ARBA00005323"/>
    </source>
</evidence>
<evidence type="ECO:0000256" key="2">
    <source>
        <dbReference type="ARBA" id="ARBA00023239"/>
    </source>
</evidence>
<dbReference type="InterPro" id="IPR026956">
    <property type="entry name" value="D-ser_dehydrat-like_dom"/>
</dbReference>
<dbReference type="PANTHER" id="PTHR28004">
    <property type="entry name" value="ZGC:162816-RELATED"/>
    <property type="match status" value="1"/>
</dbReference>
<feature type="compositionally biased region" description="Basic and acidic residues" evidence="3">
    <location>
        <begin position="1"/>
        <end position="12"/>
    </location>
</feature>
<dbReference type="Pfam" id="PF01168">
    <property type="entry name" value="Ala_racemase_N"/>
    <property type="match status" value="1"/>
</dbReference>
<feature type="domain" description="D-serine dehydratase-like" evidence="4">
    <location>
        <begin position="306"/>
        <end position="404"/>
    </location>
</feature>
<dbReference type="SUPFAM" id="SSF51419">
    <property type="entry name" value="PLP-binding barrel"/>
    <property type="match status" value="1"/>
</dbReference>
<comment type="caution">
    <text evidence="5">The sequence shown here is derived from an EMBL/GenBank/DDBJ whole genome shotgun (WGS) entry which is preliminary data.</text>
</comment>
<dbReference type="EMBL" id="JADBGI010000012">
    <property type="protein sequence ID" value="MBE2999968.1"/>
    <property type="molecule type" value="Genomic_DNA"/>
</dbReference>
<keyword evidence="6" id="KW-1185">Reference proteome</keyword>
<dbReference type="InterPro" id="IPR051466">
    <property type="entry name" value="D-amino_acid_metab_enzyme"/>
</dbReference>
<protein>
    <submittedName>
        <fullName evidence="5">Alanine racemase</fullName>
    </submittedName>
</protein>
<dbReference type="SMART" id="SM01119">
    <property type="entry name" value="D-ser_dehydrat"/>
    <property type="match status" value="1"/>
</dbReference>
<proteinExistence type="inferred from homology"/>
<evidence type="ECO:0000313" key="5">
    <source>
        <dbReference type="EMBL" id="MBE2999968.1"/>
    </source>
</evidence>
<dbReference type="RefSeq" id="WP_193122592.1">
    <property type="nucleotide sequence ID" value="NZ_JADBGI010000012.1"/>
</dbReference>
<dbReference type="InterPro" id="IPR042208">
    <property type="entry name" value="D-ser_dehydrat-like_sf"/>
</dbReference>
<feature type="region of interest" description="Disordered" evidence="3">
    <location>
        <begin position="1"/>
        <end position="26"/>
    </location>
</feature>
<dbReference type="Gene3D" id="3.20.20.10">
    <property type="entry name" value="Alanine racemase"/>
    <property type="match status" value="1"/>
</dbReference>
<sequence length="417" mass="45576">MNPAHHLDHAAVEARSLPQSPTSPAEVRDAGLRLSDLWLPAVTLHRDALHHNLDRFARWCAERGLDLAPHAKTTMAPQLWAAQLERGAWGLTAATVAQARIMHRSGVSRVIIANEVTETAQLAWIAETLADPGFETMCLVDSAAGLELMEHALRGAPRRLPVLVELGVPGRRTGVRTLEDALDLAERVARSESVRLVGVEGFEGVFPQRRDDDSPDRTRTWLGRLPEFVRRADARGLFTGADEIIVTAGGSSYPDLVADAFSGLGGLSLPVRPIVRSGCYITHDDLFMERASPLRSEADADPLRPALSCYARVLSCPEPGRALFGAGKRDLSFDIDLPVPRAVLREGRRIPVEGGARVVELNDHHGFLDLDEDAPEIEVGDVVEFGLSHACTVFDKWSLIPVLDDRDHVVDAVRTVF</sequence>
<organism evidence="5 6">
    <name type="scientific">Nocardiopsis coralli</name>
    <dbReference type="NCBI Taxonomy" id="2772213"/>
    <lineage>
        <taxon>Bacteria</taxon>
        <taxon>Bacillati</taxon>
        <taxon>Actinomycetota</taxon>
        <taxon>Actinomycetes</taxon>
        <taxon>Streptosporangiales</taxon>
        <taxon>Nocardiopsidaceae</taxon>
        <taxon>Nocardiopsis</taxon>
    </lineage>
</organism>
<dbReference type="InterPro" id="IPR001608">
    <property type="entry name" value="Ala_racemase_N"/>
</dbReference>
<reference evidence="5 6" key="1">
    <citation type="submission" date="2020-09" db="EMBL/GenBank/DDBJ databases">
        <title>Diversity and distribution of actinomycetes associated with coral in the coast of Hainan.</title>
        <authorList>
            <person name="Li F."/>
        </authorList>
    </citation>
    <scope>NUCLEOTIDE SEQUENCE [LARGE SCALE GENOMIC DNA]</scope>
    <source>
        <strain evidence="5 6">HNM0947</strain>
    </source>
</reference>
<comment type="similarity">
    <text evidence="1">Belongs to the DSD1 family.</text>
</comment>
<accession>A0ABR9P801</accession>
<name>A0ABR9P801_9ACTN</name>
<evidence type="ECO:0000313" key="6">
    <source>
        <dbReference type="Proteomes" id="UP000806528"/>
    </source>
</evidence>
<keyword evidence="2" id="KW-0456">Lyase</keyword>